<reference evidence="1" key="1">
    <citation type="submission" date="2018-01" db="EMBL/GenBank/DDBJ databases">
        <title>An insight into the sialome of Amazonian anophelines.</title>
        <authorList>
            <person name="Ribeiro J.M."/>
            <person name="Scarpassa V."/>
            <person name="Calvo E."/>
        </authorList>
    </citation>
    <scope>NUCLEOTIDE SEQUENCE</scope>
    <source>
        <tissue evidence="1">Salivary glands</tissue>
    </source>
</reference>
<protein>
    <submittedName>
        <fullName evidence="1">Putative secreted peptide</fullName>
    </submittedName>
</protein>
<dbReference type="AlphaFoldDB" id="A0A2M3ZXR7"/>
<proteinExistence type="predicted"/>
<organism evidence="1">
    <name type="scientific">Anopheles braziliensis</name>
    <dbReference type="NCBI Taxonomy" id="58242"/>
    <lineage>
        <taxon>Eukaryota</taxon>
        <taxon>Metazoa</taxon>
        <taxon>Ecdysozoa</taxon>
        <taxon>Arthropoda</taxon>
        <taxon>Hexapoda</taxon>
        <taxon>Insecta</taxon>
        <taxon>Pterygota</taxon>
        <taxon>Neoptera</taxon>
        <taxon>Endopterygota</taxon>
        <taxon>Diptera</taxon>
        <taxon>Nematocera</taxon>
        <taxon>Culicoidea</taxon>
        <taxon>Culicidae</taxon>
        <taxon>Anophelinae</taxon>
        <taxon>Anopheles</taxon>
    </lineage>
</organism>
<dbReference type="EMBL" id="GGFM01012511">
    <property type="protein sequence ID" value="MBW33262.1"/>
    <property type="molecule type" value="Transcribed_RNA"/>
</dbReference>
<sequence length="75" mass="8214">MEGCSFRPSRLFEFATVLAALAAPSSITSDFSGELSEGEFVLDLVARPLTAFRAEFLVAGRRVLLGIMFITQFHT</sequence>
<accession>A0A2M3ZXR7</accession>
<name>A0A2M3ZXR7_9DIPT</name>
<evidence type="ECO:0000313" key="1">
    <source>
        <dbReference type="EMBL" id="MBW33262.1"/>
    </source>
</evidence>